<name>A0A3S1DP01_9BACL</name>
<dbReference type="InterPro" id="IPR029063">
    <property type="entry name" value="SAM-dependent_MTases_sf"/>
</dbReference>
<dbReference type="InterPro" id="IPR000551">
    <property type="entry name" value="MerR-type_HTH_dom"/>
</dbReference>
<evidence type="ECO:0000259" key="2">
    <source>
        <dbReference type="PROSITE" id="PS50937"/>
    </source>
</evidence>
<dbReference type="SMART" id="SM00422">
    <property type="entry name" value="HTH_MERR"/>
    <property type="match status" value="1"/>
</dbReference>
<dbReference type="RefSeq" id="WP_127190348.1">
    <property type="nucleotide sequence ID" value="NZ_RZNY01000001.1"/>
</dbReference>
<proteinExistence type="predicted"/>
<dbReference type="InterPro" id="IPR047057">
    <property type="entry name" value="MerR_fam"/>
</dbReference>
<dbReference type="Proteomes" id="UP000279446">
    <property type="component" value="Unassembled WGS sequence"/>
</dbReference>
<evidence type="ECO:0000313" key="3">
    <source>
        <dbReference type="EMBL" id="RUT48757.1"/>
    </source>
</evidence>
<evidence type="ECO:0000256" key="1">
    <source>
        <dbReference type="ARBA" id="ARBA00023125"/>
    </source>
</evidence>
<evidence type="ECO:0000313" key="4">
    <source>
        <dbReference type="Proteomes" id="UP000279446"/>
    </source>
</evidence>
<organism evidence="3 4">
    <name type="scientific">Paenibacillus anaericanus</name>
    <dbReference type="NCBI Taxonomy" id="170367"/>
    <lineage>
        <taxon>Bacteria</taxon>
        <taxon>Bacillati</taxon>
        <taxon>Bacillota</taxon>
        <taxon>Bacilli</taxon>
        <taxon>Bacillales</taxon>
        <taxon>Paenibacillaceae</taxon>
        <taxon>Paenibacillus</taxon>
    </lineage>
</organism>
<gene>
    <name evidence="3" type="ORF">EJP82_02145</name>
</gene>
<accession>A0A3S1DP01</accession>
<dbReference type="PANTHER" id="PTHR30204:SF96">
    <property type="entry name" value="CHROMOSOME-ANCHORING PROTEIN RACA"/>
    <property type="match status" value="1"/>
</dbReference>
<keyword evidence="1" id="KW-0238">DNA-binding</keyword>
<comment type="caution">
    <text evidence="3">The sequence shown here is derived from an EMBL/GenBank/DDBJ whole genome shotgun (WGS) entry which is preliminary data.</text>
</comment>
<dbReference type="PANTHER" id="PTHR30204">
    <property type="entry name" value="REDOX-CYCLING DRUG-SENSING TRANSCRIPTIONAL ACTIVATOR SOXR"/>
    <property type="match status" value="1"/>
</dbReference>
<dbReference type="SUPFAM" id="SSF46955">
    <property type="entry name" value="Putative DNA-binding domain"/>
    <property type="match status" value="1"/>
</dbReference>
<feature type="domain" description="HTH merR-type" evidence="2">
    <location>
        <begin position="1"/>
        <end position="67"/>
    </location>
</feature>
<keyword evidence="4" id="KW-1185">Reference proteome</keyword>
<dbReference type="GO" id="GO:0003677">
    <property type="term" value="F:DNA binding"/>
    <property type="evidence" value="ECO:0007669"/>
    <property type="project" value="UniProtKB-KW"/>
</dbReference>
<sequence length="423" mass="49129">MKIGKFSKKHNITQDTIRHYIDMGLLVAEKEGCQYKFSEEDSRDIEKIFALKQIDFSLTEIQEILCFNRLEGDKSDAYRQFYLSLLERKQDQILKEQQKFNEINLQLKDRIKCLKMDGISQKKSLGFPLAALGLLQCPDCEKTLDISGGTVEKNMILEAIIQCECGYIAIIENGIYIDEKAVRKKIMPTKKDFFESASPNYINFLYNGTTTLIDYIQTHGNDPKYMMELDNCTGRFLMHYIDNLPKSCTYILICHDKERLAKMKKNLELQYEHSNFIFFCCEIDKLPITNSSIDIIIDHGLSKRYTKSANKVLLDVVSPFIKPEGLLTGVYPHIGTKSKDFINIPLELRDYFNINNILEKLESLELSQLDAIDIGPIIENNPYIDIRNKELYQTLYVGKKKRNFEVISSRVEHEMKHKQNMIS</sequence>
<dbReference type="OrthoDB" id="1770985at2"/>
<dbReference type="Gene3D" id="1.10.1660.10">
    <property type="match status" value="1"/>
</dbReference>
<dbReference type="AlphaFoldDB" id="A0A3S1DP01"/>
<dbReference type="InterPro" id="IPR009061">
    <property type="entry name" value="DNA-bd_dom_put_sf"/>
</dbReference>
<dbReference type="Pfam" id="PF13411">
    <property type="entry name" value="MerR_1"/>
    <property type="match status" value="1"/>
</dbReference>
<dbReference type="PROSITE" id="PS50937">
    <property type="entry name" value="HTH_MERR_2"/>
    <property type="match status" value="1"/>
</dbReference>
<reference evidence="3 4" key="1">
    <citation type="submission" date="2018-12" db="EMBL/GenBank/DDBJ databases">
        <authorList>
            <person name="Sun L."/>
            <person name="Chen Z."/>
        </authorList>
    </citation>
    <scope>NUCLEOTIDE SEQUENCE [LARGE SCALE GENOMIC DNA]</scope>
    <source>
        <strain evidence="3 4">DSM 15890</strain>
    </source>
</reference>
<dbReference type="GO" id="GO:0003700">
    <property type="term" value="F:DNA-binding transcription factor activity"/>
    <property type="evidence" value="ECO:0007669"/>
    <property type="project" value="InterPro"/>
</dbReference>
<protein>
    <submittedName>
        <fullName evidence="3">MerR family transcriptional regulator</fullName>
    </submittedName>
</protein>
<dbReference type="EMBL" id="RZNY01000001">
    <property type="protein sequence ID" value="RUT48757.1"/>
    <property type="molecule type" value="Genomic_DNA"/>
</dbReference>
<dbReference type="SUPFAM" id="SSF53335">
    <property type="entry name" value="S-adenosyl-L-methionine-dependent methyltransferases"/>
    <property type="match status" value="1"/>
</dbReference>